<accession>A0A852VA64</accession>
<protein>
    <submittedName>
        <fullName evidence="1">Uncharacterized protein</fullName>
    </submittedName>
</protein>
<sequence length="100" mass="9339">MPGFGMSVSGTASGSGVELESELLLLLLESSPGSLGAGVVGKGCSSAAEEGFVAGLGESGGGVGEESEGVEGFAGLPGKGNCSAVEGFFTDGGGEHGVAG</sequence>
<evidence type="ECO:0000313" key="1">
    <source>
        <dbReference type="EMBL" id="NYF89793.1"/>
    </source>
</evidence>
<reference evidence="1 2" key="1">
    <citation type="submission" date="2020-07" db="EMBL/GenBank/DDBJ databases">
        <title>Genomic Encyclopedia of Type Strains, Phase IV (KMG-V): Genome sequencing to study the core and pangenomes of soil and plant-associated prokaryotes.</title>
        <authorList>
            <person name="Whitman W."/>
        </authorList>
    </citation>
    <scope>NUCLEOTIDE SEQUENCE [LARGE SCALE GENOMIC DNA]</scope>
    <source>
        <strain evidence="1 2">M8UP22</strain>
    </source>
</reference>
<gene>
    <name evidence="1" type="ORF">HDF08_001860</name>
</gene>
<evidence type="ECO:0000313" key="2">
    <source>
        <dbReference type="Proteomes" id="UP000564385"/>
    </source>
</evidence>
<proteinExistence type="predicted"/>
<dbReference type="AlphaFoldDB" id="A0A852VA64"/>
<name>A0A852VA64_9BACT</name>
<organism evidence="1 2">
    <name type="scientific">Tunturiibacter lichenicola</name>
    <dbReference type="NCBI Taxonomy" id="2051959"/>
    <lineage>
        <taxon>Bacteria</taxon>
        <taxon>Pseudomonadati</taxon>
        <taxon>Acidobacteriota</taxon>
        <taxon>Terriglobia</taxon>
        <taxon>Terriglobales</taxon>
        <taxon>Acidobacteriaceae</taxon>
        <taxon>Tunturiibacter</taxon>
    </lineage>
</organism>
<comment type="caution">
    <text evidence="1">The sequence shown here is derived from an EMBL/GenBank/DDBJ whole genome shotgun (WGS) entry which is preliminary data.</text>
</comment>
<dbReference type="Proteomes" id="UP000564385">
    <property type="component" value="Unassembled WGS sequence"/>
</dbReference>
<dbReference type="EMBL" id="JACCCU010000001">
    <property type="protein sequence ID" value="NYF89793.1"/>
    <property type="molecule type" value="Genomic_DNA"/>
</dbReference>